<sequence length="284" mass="32533">MLWRQRKADRLDLGKRGPIDERALWTELRPVRWLAEAERPGTPVLEIVSVCKAEVPGLVRDHGHAFIRLVDEEGGVRPIGFFPDESTGVEPDDFPGLRMPGMLLLPDKYDRIAWNPLITRIALSRPAFDGICTRIEQLQRGKGEGELGFDLLDQSCVGFVVRIASLARIQVEAEVRLTDFADGTGAAAGPTWRRHLGRLVPRPLYRLLFNLALSSHGGFCTVSRQWDKSGDEPVLRMIRGIQPVFTRWRDLWFRHVPFYHVRALREWQRRVEREGLEPYRLAEA</sequence>
<dbReference type="RefSeq" id="WP_394310404.1">
    <property type="nucleotide sequence ID" value="NZ_JBHGPK010000003.1"/>
</dbReference>
<comment type="caution">
    <text evidence="1">The sequence shown here is derived from an EMBL/GenBank/DDBJ whole genome shotgun (WGS) entry which is preliminary data.</text>
</comment>
<organism evidence="1 2">
    <name type="scientific">Labrys neptuniae</name>
    <dbReference type="NCBI Taxonomy" id="376174"/>
    <lineage>
        <taxon>Bacteria</taxon>
        <taxon>Pseudomonadati</taxon>
        <taxon>Pseudomonadota</taxon>
        <taxon>Alphaproteobacteria</taxon>
        <taxon>Hyphomicrobiales</taxon>
        <taxon>Xanthobacteraceae</taxon>
        <taxon>Labrys</taxon>
    </lineage>
</organism>
<reference evidence="1 2" key="1">
    <citation type="submission" date="2024-09" db="EMBL/GenBank/DDBJ databases">
        <title>Description of Labrys sedimenti sp. nov., isolated from a diclofenac-degrading enrichment culture, and genome-based reclassification of Labrys portucalensis as a later heterotypic synonym of Labrys neptuniae.</title>
        <authorList>
            <person name="Tancsics A."/>
            <person name="Csepanyi A."/>
        </authorList>
    </citation>
    <scope>NUCLEOTIDE SEQUENCE [LARGE SCALE GENOMIC DNA]</scope>
    <source>
        <strain evidence="1 2">LMG 23412</strain>
    </source>
</reference>
<evidence type="ECO:0000313" key="2">
    <source>
        <dbReference type="Proteomes" id="UP001595190"/>
    </source>
</evidence>
<name>A0ABV6ZDM6_9HYPH</name>
<evidence type="ECO:0000313" key="1">
    <source>
        <dbReference type="EMBL" id="MFC2250202.1"/>
    </source>
</evidence>
<accession>A0ABV6ZDM6</accession>
<gene>
    <name evidence="1" type="ORF">ACETRX_11310</name>
</gene>
<dbReference type="Proteomes" id="UP001595190">
    <property type="component" value="Unassembled WGS sequence"/>
</dbReference>
<proteinExistence type="predicted"/>
<dbReference type="EMBL" id="JBHGPK010000003">
    <property type="protein sequence ID" value="MFC2250202.1"/>
    <property type="molecule type" value="Genomic_DNA"/>
</dbReference>
<protein>
    <submittedName>
        <fullName evidence="1">Uncharacterized protein</fullName>
    </submittedName>
</protein>